<dbReference type="InterPro" id="IPR000409">
    <property type="entry name" value="BEACH_dom"/>
</dbReference>
<dbReference type="PROSITE" id="PS50294">
    <property type="entry name" value="WD_REPEATS_REGION"/>
    <property type="match status" value="1"/>
</dbReference>
<dbReference type="InterPro" id="IPR046851">
    <property type="entry name" value="NBCH_WD40"/>
</dbReference>
<evidence type="ECO:0000259" key="5">
    <source>
        <dbReference type="PROSITE" id="PS50197"/>
    </source>
</evidence>
<dbReference type="InterPro" id="IPR013320">
    <property type="entry name" value="ConA-like_dom_sf"/>
</dbReference>
<dbReference type="PANTHER" id="PTHR13743">
    <property type="entry name" value="BEIGE/BEACH-RELATED"/>
    <property type="match status" value="1"/>
</dbReference>
<dbReference type="PROSITE" id="PS51783">
    <property type="entry name" value="PH_BEACH"/>
    <property type="match status" value="1"/>
</dbReference>
<dbReference type="Pfam" id="PF15787">
    <property type="entry name" value="DUF4704"/>
    <property type="match status" value="1"/>
</dbReference>
<dbReference type="Gene3D" id="1.10.1540.10">
    <property type="entry name" value="BEACH domain"/>
    <property type="match status" value="2"/>
</dbReference>
<dbReference type="InterPro" id="IPR015943">
    <property type="entry name" value="WD40/YVTN_repeat-like_dom_sf"/>
</dbReference>
<evidence type="ECO:0000256" key="4">
    <source>
        <dbReference type="SAM" id="MobiDB-lite"/>
    </source>
</evidence>
<evidence type="ECO:0000256" key="2">
    <source>
        <dbReference type="ARBA" id="ARBA00022737"/>
    </source>
</evidence>
<dbReference type="GO" id="GO:0016020">
    <property type="term" value="C:membrane"/>
    <property type="evidence" value="ECO:0007669"/>
    <property type="project" value="TreeGrafter"/>
</dbReference>
<dbReference type="InterPro" id="IPR001680">
    <property type="entry name" value="WD40_rpt"/>
</dbReference>
<dbReference type="CDD" id="cd01201">
    <property type="entry name" value="PH_BEACH"/>
    <property type="match status" value="1"/>
</dbReference>
<dbReference type="Gene3D" id="2.130.10.10">
    <property type="entry name" value="YVTN repeat-like/Quinoprotein amine dehydrogenase"/>
    <property type="match status" value="1"/>
</dbReference>
<dbReference type="InterPro" id="IPR019775">
    <property type="entry name" value="WD40_repeat_CS"/>
</dbReference>
<dbReference type="EMBL" id="JAWDGP010007400">
    <property type="protein sequence ID" value="KAK3721191.1"/>
    <property type="molecule type" value="Genomic_DNA"/>
</dbReference>
<keyword evidence="1 3" id="KW-0853">WD repeat</keyword>
<organism evidence="7 8">
    <name type="scientific">Elysia crispata</name>
    <name type="common">lettuce slug</name>
    <dbReference type="NCBI Taxonomy" id="231223"/>
    <lineage>
        <taxon>Eukaryota</taxon>
        <taxon>Metazoa</taxon>
        <taxon>Spiralia</taxon>
        <taxon>Lophotrochozoa</taxon>
        <taxon>Mollusca</taxon>
        <taxon>Gastropoda</taxon>
        <taxon>Heterobranchia</taxon>
        <taxon>Euthyneura</taxon>
        <taxon>Panpulmonata</taxon>
        <taxon>Sacoglossa</taxon>
        <taxon>Placobranchoidea</taxon>
        <taxon>Plakobranchidae</taxon>
        <taxon>Elysia</taxon>
    </lineage>
</organism>
<dbReference type="InterPro" id="IPR036372">
    <property type="entry name" value="BEACH_dom_sf"/>
</dbReference>
<dbReference type="SUPFAM" id="SSF81837">
    <property type="entry name" value="BEACH domain"/>
    <property type="match status" value="1"/>
</dbReference>
<comment type="caution">
    <text evidence="7">The sequence shown here is derived from an EMBL/GenBank/DDBJ whole genome shotgun (WGS) entry which is preliminary data.</text>
</comment>
<dbReference type="GO" id="GO:0008104">
    <property type="term" value="P:intracellular protein localization"/>
    <property type="evidence" value="ECO:0007669"/>
    <property type="project" value="TreeGrafter"/>
</dbReference>
<evidence type="ECO:0000256" key="3">
    <source>
        <dbReference type="PROSITE-ProRule" id="PRU00221"/>
    </source>
</evidence>
<feature type="domain" description="BEACH" evidence="5">
    <location>
        <begin position="2375"/>
        <end position="2748"/>
    </location>
</feature>
<dbReference type="PROSITE" id="PS00678">
    <property type="entry name" value="WD_REPEATS_1"/>
    <property type="match status" value="1"/>
</dbReference>
<dbReference type="InterPro" id="IPR046852">
    <property type="entry name" value="Neurobeachin_a-sol"/>
</dbReference>
<dbReference type="Pfam" id="PF14844">
    <property type="entry name" value="PH_BEACH"/>
    <property type="match status" value="1"/>
</dbReference>
<dbReference type="PROSITE" id="PS50197">
    <property type="entry name" value="BEACH"/>
    <property type="match status" value="1"/>
</dbReference>
<keyword evidence="2" id="KW-0677">Repeat</keyword>
<dbReference type="Gene3D" id="2.60.120.200">
    <property type="match status" value="1"/>
</dbReference>
<feature type="region of interest" description="Disordered" evidence="4">
    <location>
        <begin position="1527"/>
        <end position="1623"/>
    </location>
</feature>
<dbReference type="Pfam" id="PF20425">
    <property type="entry name" value="Neurobeachin"/>
    <property type="match status" value="1"/>
</dbReference>
<reference evidence="7" key="1">
    <citation type="journal article" date="2023" name="G3 (Bethesda)">
        <title>A reference genome for the long-term kleptoplast-retaining sea slug Elysia crispata morphotype clarki.</title>
        <authorList>
            <person name="Eastman K.E."/>
            <person name="Pendleton A.L."/>
            <person name="Shaikh M.A."/>
            <person name="Suttiyut T."/>
            <person name="Ogas R."/>
            <person name="Tomko P."/>
            <person name="Gavelis G."/>
            <person name="Widhalm J.R."/>
            <person name="Wisecaver J.H."/>
        </authorList>
    </citation>
    <scope>NUCLEOTIDE SEQUENCE</scope>
    <source>
        <strain evidence="7">ECLA1</strain>
    </source>
</reference>
<dbReference type="Proteomes" id="UP001283361">
    <property type="component" value="Unassembled WGS sequence"/>
</dbReference>
<name>A0AAE0XWL5_9GAST</name>
<accession>A0AAE0XWL5</accession>
<dbReference type="SUPFAM" id="SSF50729">
    <property type="entry name" value="PH domain-like"/>
    <property type="match status" value="1"/>
</dbReference>
<dbReference type="SUPFAM" id="SSF48371">
    <property type="entry name" value="ARM repeat"/>
    <property type="match status" value="1"/>
</dbReference>
<dbReference type="GO" id="GO:0005829">
    <property type="term" value="C:cytosol"/>
    <property type="evidence" value="ECO:0007669"/>
    <property type="project" value="TreeGrafter"/>
</dbReference>
<dbReference type="InterPro" id="IPR050865">
    <property type="entry name" value="BEACH_Domain"/>
</dbReference>
<dbReference type="Gene3D" id="2.30.29.30">
    <property type="entry name" value="Pleckstrin-homology domain (PH domain)/Phosphotyrosine-binding domain (PTB)"/>
    <property type="match status" value="1"/>
</dbReference>
<feature type="domain" description="BEACH-type PH" evidence="6">
    <location>
        <begin position="2265"/>
        <end position="2362"/>
    </location>
</feature>
<dbReference type="InterPro" id="IPR031570">
    <property type="entry name" value="NBEA/BDCP_DUF4704"/>
</dbReference>
<sequence>MNCPLLGSVALWVGLSTQAPRLVPATHSVALWVGLSTQALRLVPATHSVALWVGLSTQAPRLVPATHSVVLWVELSTQAPRLVPATHSVALWVGLSTQALRLVPATHSVALWVGISTQALRLVPATHSVALWVGLSTQALRLVPATHSVALWVGLSTQALRLVPATHSVALWVGLSTQALRLVPATHSVALWVGLSTQALRLVPATHSVALIMEDDLKKQEFLSKWIPSVNLSGILQLFIKDFCGSYYEFLDPHFKNLTPGLYHESPALNQLPQTLLDQLGKELRKCSVEIIANLTDDCVERGAAILQCLVLLCRNYDNVFFVASCDFVSQSVNSAQAILSRLYSKKETITVKSNESPETLIEFVGLVFHFLECLYDPYFIWRKRLKGWPVDVEQVLSKPAVVHNEIIPFFHDCFQISGLSLGLQKSLLHVFGAIMCGAETNAVLVVTPASVDIVLSVLSGTAICCRGSEHDGQSVAEEDEWSEGDLESRGEIQFLTLRCMVAMVHTLHLSTADQGQVEVYEVVSSFLQAVHSKVETRRDMKTVISMIDTLIKMTDCSNKLALQALISVPHTFQSLMLALKAFSDNPHDGVDPDSVQWDPVPNQQFKTMAISVIRCLQALMRGSARSKSVFEATVGYTKLSAALQSCGQPDKDMLGTMLDWAVEGCYADMREPVLKAPQVAVMLVRWLPWITKQELQVWLSERLLRLCTCSYSNRMACCKAGMMTELLSLLAEHSKLQLSTIGDVISLLERLGSLSISAPELKQLIGLVKPPEDEEKGFPYVNRLIRALSTMARRIVSGGPLHFFDIEHIASAISIPGSIKWPGHSFSFFCWLRLEQLPNLDSYEEKVSLMLHRRVLYSFSTSAGQGFEAFISPDLRLTVATFSKKEFHSVLVEGTSLDDGHWHSVCVVHTPGRRFSGSIGHVCVYIDGKLRLNAALKFPGLTEPFTACYIGSPSGKANSEPINDVPACKTPEIKKVSPLKSFFWFGSRSHQAPQSTGAESSGQSGSVGVTTVSQDDARGPAISLHGQIESVCVFHDAVLHEQARTLSLIGPNSLLHFSDDPAISDLTGKLFVRYSAKACQGSVCADLSGHNHPARFSGDIITTHDIKEVINCLGGLQVLFPLLENLDQSNASAGLPENSPTTPSRKEAQELDLGNWTLVDVSPPASEQNLEHNQLAAFLTMLRYMLKGMPVNKDLFIQTHSASTLGMLIQRVSPDLVDVNVLMSVQYLVEDSDDHSATKSTLLQHIYHFILFDFSLWSRTQFAVRIGHIQYLSTIIKDDRKFFRKKYGVQFFLDIVRQYYSTSSESCLSEEDNKTIRVSLLSLIKFYVSTNIHADELNQIMGFILSVKDSALVLEALDLLVYLLENRSRRNDQIMMLMYEPDQAEMLYELLTYPSQPIIFYEKVVKILHILLKSEKVYEKSKARLRLTDIGHWGLINLMSNYDISAPMIKRFLEQVSFSDTPQMHAAVLAILGLVHNCGLDIKSEASRQLLALLVSRGNAPKGFAKQLGWQENIARLLTMERRRTLTLTRDSNPSAIGRDNSSSERETASSDGTDRETTPEGSSGDDVDRAKPRSLSNSRPQHLPLSTISERSHTRNSVDSCREMTPDSSNLDLLGDPVPTTPLYMKRREFIDIETPDADDAEESRSSSASLEDLLEKDLPSSRREHNSGSSNNSNATGGINDKGHSSGVFVSSSKSTISLDSSVSESISIATGFGIGDQMALRNSASNTSIHGSISSATLTLRSSMTDIGSAVSASDRRRRSSGDNLLEDRVDHRRASSVLKSDGFKQVLLGVGVDLTNDAVEQKEELCQNVLIIILTIMWKGLEGSSQEVWKERCQVLTWLDELGESHLLLHPLDDIKRRLFEMLVHNCTSDIQGGAGSGGGGATPQVTPTHSENALELVRLIHCFLVEEGAPPNRFSNRLLEDTMSLLDVLGVWDTTADAAWTEVVHKGISILLAFSRQSDLNLVSSATVKLHSLVQTKLINSSAEASYILGVLNQMIMQALEGGTDNYSYLMPVLRALIDKGEELLTISTQLPHLPKTTMSPTFFDDFKIYAYSEEWQEFISNYIGPQMVHFMETNLEEGEGSLTQFWSQCHEDMMMNHHRHNREIGESRLKFKNQISETYRKKIDAENRRYQSTLGQIKNQNLFAMKNWRATKRFFIGDRGAWKQKHQDVIHWKLSNQENFARMKLKLMQNYNFDNHVTASRLRDNMGAVDWDKSIKLEEMETMKKALVSHENIADDSLGDEEWSAISASSAIQQEEYTGKEKLVISSDCDLITVIDEVKGRLEVTTTHLYFFDCNPRREEEGEDFKWSLSRLREIHFRRYNLRRTALEMFFIDQTNYFINFPDKTLRNKIYSSILSLRPPNLIYKGQRSSGDLLRASGLTQKWVNREISNFEYLMQLNTIAGRSYNDLSQYHVFPWILVDYTSEHLDLENPAVFRDLSRPIGVVNPKNEEEVREKFETFEDPCGLIMKFIYYVINLSTHVCRFETFEDPCGLIMKFIYYVINLSTHVCRFETFEDPCGLIMKFIYYVMNLSTHVCRFETFEDPCGLIMKFHYGTHYSNAASVMHYLVRVEPFTTLHVQLQSGKFDVADRQFHSVHGSFTSLMDNPNDVKELIPEFFYFPEFLINFNGFDLGTMQITKEQVNDVKLPPWASTAEEFIHKHRQALESEYVSRNLHNWIDLIFGYKQKGPAAEEALNVFYYVTYEGAVDLDAIQNPKERASVEGMIRNFGQTPSQLLKEPHPKRLTLDEAVAKAVKSGKPMSVFHFLRELKPFFVEVSHDQDPLVFVNVPRSQSRSILQQGMPDSLISLTQEGILGVHGWLPFDKSIPNFYTFDKDPSMFNNKTKKRLSSQFTPGLRVSSKLFAVSHDARLLFSGGFWDNSLQVYNLAKAKLINHVVRHIDVVTCLALDSCGRHLVTGSRDTTCMVWEIIQQAGVASNINRRPLQILYGHDSEVTAVHISTEMDLVVSASKDGSVILHTVLKGHYTITLRAPTHQGWTMDIPNMAVSDMGQILLYSVELESCTDTDQRRRQEERHCLHLYSVNGKHLCSEPLVHSLGDMCVSGDHLITGNSAGQLTISEIFGLRPLTTMELLVPIRCVTVANGNSHVLVGLKDGKLIIVGRKGS</sequence>
<dbReference type="CDD" id="cd06071">
    <property type="entry name" value="Beach"/>
    <property type="match status" value="1"/>
</dbReference>
<feature type="region of interest" description="Disordered" evidence="4">
    <location>
        <begin position="1636"/>
        <end position="1690"/>
    </location>
</feature>
<dbReference type="InterPro" id="IPR036322">
    <property type="entry name" value="WD40_repeat_dom_sf"/>
</dbReference>
<dbReference type="PROSITE" id="PS50082">
    <property type="entry name" value="WD_REPEATS_2"/>
    <property type="match status" value="2"/>
</dbReference>
<feature type="compositionally biased region" description="Basic and acidic residues" evidence="4">
    <location>
        <begin position="1543"/>
        <end position="1560"/>
    </location>
</feature>
<dbReference type="Pfam" id="PF16057">
    <property type="entry name" value="DUF4800"/>
    <property type="match status" value="1"/>
</dbReference>
<evidence type="ECO:0000313" key="8">
    <source>
        <dbReference type="Proteomes" id="UP001283361"/>
    </source>
</evidence>
<feature type="repeat" description="WD" evidence="3">
    <location>
        <begin position="2951"/>
        <end position="2981"/>
    </location>
</feature>
<evidence type="ECO:0000259" key="6">
    <source>
        <dbReference type="PROSITE" id="PS51783"/>
    </source>
</evidence>
<keyword evidence="8" id="KW-1185">Reference proteome</keyword>
<dbReference type="Pfam" id="PF20426">
    <property type="entry name" value="NBCH_WD40"/>
    <property type="match status" value="1"/>
</dbReference>
<evidence type="ECO:0000256" key="1">
    <source>
        <dbReference type="ARBA" id="ARBA00022574"/>
    </source>
</evidence>
<dbReference type="GO" id="GO:0019901">
    <property type="term" value="F:protein kinase binding"/>
    <property type="evidence" value="ECO:0007669"/>
    <property type="project" value="TreeGrafter"/>
</dbReference>
<dbReference type="SUPFAM" id="SSF49899">
    <property type="entry name" value="Concanavalin A-like lectins/glucanases"/>
    <property type="match status" value="1"/>
</dbReference>
<dbReference type="SMART" id="SM01026">
    <property type="entry name" value="Beach"/>
    <property type="match status" value="1"/>
</dbReference>
<protein>
    <submittedName>
        <fullName evidence="7">Uncharacterized protein</fullName>
    </submittedName>
</protein>
<evidence type="ECO:0000313" key="7">
    <source>
        <dbReference type="EMBL" id="KAK3721191.1"/>
    </source>
</evidence>
<dbReference type="SUPFAM" id="SSF50978">
    <property type="entry name" value="WD40 repeat-like"/>
    <property type="match status" value="1"/>
</dbReference>
<dbReference type="SMART" id="SM00320">
    <property type="entry name" value="WD40"/>
    <property type="match status" value="4"/>
</dbReference>
<dbReference type="InterPro" id="IPR016024">
    <property type="entry name" value="ARM-type_fold"/>
</dbReference>
<proteinExistence type="predicted"/>
<dbReference type="PANTHER" id="PTHR13743:SF112">
    <property type="entry name" value="BEACH DOMAIN-CONTAINING PROTEIN"/>
    <property type="match status" value="1"/>
</dbReference>
<feature type="compositionally biased region" description="Polar residues" evidence="4">
    <location>
        <begin position="1576"/>
        <end position="1601"/>
    </location>
</feature>
<gene>
    <name evidence="7" type="ORF">RRG08_044202</name>
</gene>
<feature type="repeat" description="WD" evidence="3">
    <location>
        <begin position="2900"/>
        <end position="2933"/>
    </location>
</feature>
<dbReference type="Pfam" id="PF02138">
    <property type="entry name" value="Beach"/>
    <property type="match status" value="2"/>
</dbReference>
<feature type="compositionally biased region" description="Basic and acidic residues" evidence="4">
    <location>
        <begin position="1656"/>
        <end position="1669"/>
    </location>
</feature>
<dbReference type="InterPro" id="IPR011993">
    <property type="entry name" value="PH-like_dom_sf"/>
</dbReference>
<dbReference type="InterPro" id="IPR023362">
    <property type="entry name" value="PH-BEACH_dom"/>
</dbReference>